<reference evidence="1" key="1">
    <citation type="submission" date="2021-06" db="EMBL/GenBank/DDBJ databases">
        <authorList>
            <person name="Kallberg Y."/>
            <person name="Tangrot J."/>
            <person name="Rosling A."/>
        </authorList>
    </citation>
    <scope>NUCLEOTIDE SEQUENCE</scope>
    <source>
        <strain evidence="1">IL203A</strain>
    </source>
</reference>
<dbReference type="EMBL" id="CAJVPU010041977">
    <property type="protein sequence ID" value="CAG8742645.1"/>
    <property type="molecule type" value="Genomic_DNA"/>
</dbReference>
<dbReference type="Proteomes" id="UP000789702">
    <property type="component" value="Unassembled WGS sequence"/>
</dbReference>
<comment type="caution">
    <text evidence="1">The sequence shown here is derived from an EMBL/GenBank/DDBJ whole genome shotgun (WGS) entry which is preliminary data.</text>
</comment>
<gene>
    <name evidence="1" type="ORF">DHETER_LOCUS14145</name>
</gene>
<keyword evidence="2" id="KW-1185">Reference proteome</keyword>
<accession>A0ACA9Q8X7</accession>
<sequence>TIVASKYCKKFIKEQNEEIKSFLLVNADLVREVKYYKIFSANMFANKVHNIFQDYFNKSLNYLLNFMPDFMPLIDIIKQQIKTTIEQK</sequence>
<proteinExistence type="predicted"/>
<organism evidence="1 2">
    <name type="scientific">Dentiscutata heterogama</name>
    <dbReference type="NCBI Taxonomy" id="1316150"/>
    <lineage>
        <taxon>Eukaryota</taxon>
        <taxon>Fungi</taxon>
        <taxon>Fungi incertae sedis</taxon>
        <taxon>Mucoromycota</taxon>
        <taxon>Glomeromycotina</taxon>
        <taxon>Glomeromycetes</taxon>
        <taxon>Diversisporales</taxon>
        <taxon>Gigasporaceae</taxon>
        <taxon>Dentiscutata</taxon>
    </lineage>
</organism>
<feature type="non-terminal residue" evidence="1">
    <location>
        <position position="1"/>
    </location>
</feature>
<feature type="non-terminal residue" evidence="1">
    <location>
        <position position="88"/>
    </location>
</feature>
<name>A0ACA9Q8X7_9GLOM</name>
<evidence type="ECO:0000313" key="2">
    <source>
        <dbReference type="Proteomes" id="UP000789702"/>
    </source>
</evidence>
<evidence type="ECO:0000313" key="1">
    <source>
        <dbReference type="EMBL" id="CAG8742645.1"/>
    </source>
</evidence>
<protein>
    <submittedName>
        <fullName evidence="1">3990_t:CDS:1</fullName>
    </submittedName>
</protein>